<dbReference type="EMBL" id="JAGJCB010000028">
    <property type="protein sequence ID" value="MBP0905667.1"/>
    <property type="molecule type" value="Genomic_DNA"/>
</dbReference>
<dbReference type="Gene3D" id="3.90.550.10">
    <property type="entry name" value="Spore Coat Polysaccharide Biosynthesis Protein SpsA, Chain A"/>
    <property type="match status" value="1"/>
</dbReference>
<feature type="domain" description="Glycosyltransferase 2-like" evidence="5">
    <location>
        <begin position="41"/>
        <end position="181"/>
    </location>
</feature>
<protein>
    <submittedName>
        <fullName evidence="6">Glycosyltransferase</fullName>
        <ecNumber evidence="6">2.4.-.-</ecNumber>
    </submittedName>
</protein>
<evidence type="ECO:0000313" key="7">
    <source>
        <dbReference type="Proteomes" id="UP000670776"/>
    </source>
</evidence>
<evidence type="ECO:0000256" key="3">
    <source>
        <dbReference type="ARBA" id="ARBA00022679"/>
    </source>
</evidence>
<dbReference type="InterPro" id="IPR029044">
    <property type="entry name" value="Nucleotide-diphossugar_trans"/>
</dbReference>
<reference evidence="6 7" key="1">
    <citation type="submission" date="2021-04" db="EMBL/GenBank/DDBJ databases">
        <title>Mariniflexile gromovii gen. nov., sp. nov., a gliding bacterium isolated from the sea urchin Strongylocentrotus intermedius.</title>
        <authorList>
            <person name="Ko S."/>
            <person name="Le V."/>
            <person name="Ahn C.-Y."/>
            <person name="Oh H.-M."/>
        </authorList>
    </citation>
    <scope>NUCLEOTIDE SEQUENCE [LARGE SCALE GENOMIC DNA]</scope>
    <source>
        <strain evidence="6 7">KCTC 12570</strain>
    </source>
</reference>
<keyword evidence="4" id="KW-0812">Transmembrane</keyword>
<evidence type="ECO:0000256" key="2">
    <source>
        <dbReference type="ARBA" id="ARBA00022676"/>
    </source>
</evidence>
<proteinExistence type="inferred from homology"/>
<dbReference type="PANTHER" id="PTHR43630">
    <property type="entry name" value="POLY-BETA-1,6-N-ACETYL-D-GLUCOSAMINE SYNTHASE"/>
    <property type="match status" value="1"/>
</dbReference>
<keyword evidence="2 6" id="KW-0328">Glycosyltransferase</keyword>
<comment type="similarity">
    <text evidence="1">Belongs to the glycosyltransferase 2 family.</text>
</comment>
<feature type="transmembrane region" description="Helical" evidence="4">
    <location>
        <begin position="287"/>
        <end position="308"/>
    </location>
</feature>
<name>A0ABS4BZT9_9FLAO</name>
<evidence type="ECO:0000313" key="6">
    <source>
        <dbReference type="EMBL" id="MBP0905667.1"/>
    </source>
</evidence>
<evidence type="ECO:0000256" key="4">
    <source>
        <dbReference type="SAM" id="Phobius"/>
    </source>
</evidence>
<dbReference type="CDD" id="cd04192">
    <property type="entry name" value="GT_2_like_e"/>
    <property type="match status" value="1"/>
</dbReference>
<accession>A0ABS4BZT9</accession>
<dbReference type="RefSeq" id="WP_209656872.1">
    <property type="nucleotide sequence ID" value="NZ_JAGJCB010000028.1"/>
</dbReference>
<dbReference type="SUPFAM" id="SSF53448">
    <property type="entry name" value="Nucleotide-diphospho-sugar transferases"/>
    <property type="match status" value="1"/>
</dbReference>
<evidence type="ECO:0000256" key="1">
    <source>
        <dbReference type="ARBA" id="ARBA00006739"/>
    </source>
</evidence>
<feature type="transmembrane region" description="Helical" evidence="4">
    <location>
        <begin position="315"/>
        <end position="332"/>
    </location>
</feature>
<dbReference type="InterPro" id="IPR001173">
    <property type="entry name" value="Glyco_trans_2-like"/>
</dbReference>
<dbReference type="EC" id="2.4.-.-" evidence="6"/>
<sequence>MILISITITVLYLLLIGSFTIGFDKVTLFKLEDLPAKTKFSVVIPFRNEAENLSALLQTIRSLEYPKELFEVIFVDDASEDDSVEIIKNFINERSFDDALISIRVISNERKTNSPKKDAITTAIKQAKNEWIITTDADCLVPKYWLDSFDEYIQKSNVQCIAAPVTYVIKNSFLDRFQLLDLFSLQGATMGGFGINKPFLCNGANFAYTKALFNELHGFDGNTHTASGDDIFMLEKVAKKHPKQLHYLKCELATIFTRTQPTWNALLSQRVRWAAKTSTYNNWFGKLTGLVVLLMNALIITLLTLTVIGIFNLKVFIYLVIIKFNIDFFLIYKSAIFFNQKGVLKSFIVSFMYYPFFSVYVASTSLFSSYKWKGRTFKK</sequence>
<dbReference type="Proteomes" id="UP000670776">
    <property type="component" value="Unassembled WGS sequence"/>
</dbReference>
<dbReference type="GO" id="GO:0016757">
    <property type="term" value="F:glycosyltransferase activity"/>
    <property type="evidence" value="ECO:0007669"/>
    <property type="project" value="UniProtKB-KW"/>
</dbReference>
<organism evidence="6 7">
    <name type="scientific">Mariniflexile gromovii</name>
    <dbReference type="NCBI Taxonomy" id="362523"/>
    <lineage>
        <taxon>Bacteria</taxon>
        <taxon>Pseudomonadati</taxon>
        <taxon>Bacteroidota</taxon>
        <taxon>Flavobacteriia</taxon>
        <taxon>Flavobacteriales</taxon>
        <taxon>Flavobacteriaceae</taxon>
        <taxon>Mariniflexile</taxon>
    </lineage>
</organism>
<keyword evidence="3 6" id="KW-0808">Transferase</keyword>
<dbReference type="Pfam" id="PF00535">
    <property type="entry name" value="Glycos_transf_2"/>
    <property type="match status" value="1"/>
</dbReference>
<gene>
    <name evidence="6" type="ORF">J8H85_17710</name>
</gene>
<keyword evidence="4" id="KW-0472">Membrane</keyword>
<dbReference type="PANTHER" id="PTHR43630:SF1">
    <property type="entry name" value="POLY-BETA-1,6-N-ACETYL-D-GLUCOSAMINE SYNTHASE"/>
    <property type="match status" value="1"/>
</dbReference>
<comment type="caution">
    <text evidence="6">The sequence shown here is derived from an EMBL/GenBank/DDBJ whole genome shotgun (WGS) entry which is preliminary data.</text>
</comment>
<evidence type="ECO:0000259" key="5">
    <source>
        <dbReference type="Pfam" id="PF00535"/>
    </source>
</evidence>
<keyword evidence="4" id="KW-1133">Transmembrane helix</keyword>
<feature type="transmembrane region" description="Helical" evidence="4">
    <location>
        <begin position="352"/>
        <end position="370"/>
    </location>
</feature>
<keyword evidence="7" id="KW-1185">Reference proteome</keyword>